<feature type="domain" description="EamA" evidence="2">
    <location>
        <begin position="163"/>
        <end position="286"/>
    </location>
</feature>
<evidence type="ECO:0000313" key="3">
    <source>
        <dbReference type="EMBL" id="SHJ66149.1"/>
    </source>
</evidence>
<evidence type="ECO:0000256" key="1">
    <source>
        <dbReference type="SAM" id="Phobius"/>
    </source>
</evidence>
<proteinExistence type="predicted"/>
<protein>
    <submittedName>
        <fullName evidence="3">Uncharacterized membrane protein</fullName>
    </submittedName>
</protein>
<keyword evidence="1" id="KW-0472">Membrane</keyword>
<feature type="transmembrane region" description="Helical" evidence="1">
    <location>
        <begin position="218"/>
        <end position="237"/>
    </location>
</feature>
<feature type="transmembrane region" description="Helical" evidence="1">
    <location>
        <begin position="12"/>
        <end position="33"/>
    </location>
</feature>
<dbReference type="Proteomes" id="UP000324252">
    <property type="component" value="Unassembled WGS sequence"/>
</dbReference>
<feature type="transmembrane region" description="Helical" evidence="1">
    <location>
        <begin position="192"/>
        <end position="212"/>
    </location>
</feature>
<feature type="transmembrane region" description="Helical" evidence="1">
    <location>
        <begin position="162"/>
        <end position="180"/>
    </location>
</feature>
<dbReference type="GO" id="GO:0016020">
    <property type="term" value="C:membrane"/>
    <property type="evidence" value="ECO:0007669"/>
    <property type="project" value="InterPro"/>
</dbReference>
<organism evidence="3 4">
    <name type="scientific">Lutimaribacter pacificus</name>
    <dbReference type="NCBI Taxonomy" id="391948"/>
    <lineage>
        <taxon>Bacteria</taxon>
        <taxon>Pseudomonadati</taxon>
        <taxon>Pseudomonadota</taxon>
        <taxon>Alphaproteobacteria</taxon>
        <taxon>Rhodobacterales</taxon>
        <taxon>Roseobacteraceae</taxon>
        <taxon>Lutimaribacter</taxon>
    </lineage>
</organism>
<dbReference type="EMBL" id="FQZZ01000001">
    <property type="protein sequence ID" value="SHJ66149.1"/>
    <property type="molecule type" value="Genomic_DNA"/>
</dbReference>
<evidence type="ECO:0000313" key="4">
    <source>
        <dbReference type="Proteomes" id="UP000324252"/>
    </source>
</evidence>
<feature type="transmembrane region" description="Helical" evidence="1">
    <location>
        <begin position="138"/>
        <end position="156"/>
    </location>
</feature>
<dbReference type="SUPFAM" id="SSF103481">
    <property type="entry name" value="Multidrug resistance efflux transporter EmrE"/>
    <property type="match status" value="2"/>
</dbReference>
<dbReference type="InterPro" id="IPR000620">
    <property type="entry name" value="EamA_dom"/>
</dbReference>
<keyword evidence="1" id="KW-0812">Transmembrane</keyword>
<feature type="domain" description="EamA" evidence="2">
    <location>
        <begin position="22"/>
        <end position="152"/>
    </location>
</feature>
<dbReference type="PANTHER" id="PTHR22911">
    <property type="entry name" value="ACYL-MALONYL CONDENSING ENZYME-RELATED"/>
    <property type="match status" value="1"/>
</dbReference>
<dbReference type="InterPro" id="IPR037185">
    <property type="entry name" value="EmrE-like"/>
</dbReference>
<feature type="transmembrane region" description="Helical" evidence="1">
    <location>
        <begin position="85"/>
        <end position="106"/>
    </location>
</feature>
<dbReference type="AlphaFoldDB" id="A0A1H0AQY2"/>
<accession>A0A1H0AQY2</accession>
<dbReference type="PANTHER" id="PTHR22911:SF103">
    <property type="entry name" value="BLR2811 PROTEIN"/>
    <property type="match status" value="1"/>
</dbReference>
<evidence type="ECO:0000259" key="2">
    <source>
        <dbReference type="Pfam" id="PF00892"/>
    </source>
</evidence>
<feature type="transmembrane region" description="Helical" evidence="1">
    <location>
        <begin position="274"/>
        <end position="291"/>
    </location>
</feature>
<keyword evidence="1" id="KW-1133">Transmembrane helix</keyword>
<gene>
    <name evidence="3" type="ORF">SAMN05444142_101955</name>
</gene>
<feature type="transmembrane region" description="Helical" evidence="1">
    <location>
        <begin position="112"/>
        <end position="129"/>
    </location>
</feature>
<sequence length="303" mass="32881">MGHDRDNRNGAAMIRLGQTGQAIALMITAIFFFSAMDATAKELARHTGPVPAIWARYAGQATMVLILVAPRLNTIARTQYPWLQLARSIFLMFGTTFFFFGVANIGLAEATAIMDINPVLITLGAAIFLNEKIGLRRALGIAASLVGALIIIRPGSAVFSPYAILPLVAALSYSAYNIATRFVGRNENPWTSLLYTALFGAVIFTVAVPFYWQDPGPVGWMLMGMIAVFGTLSQLCLIKALGLGEASMLAPFAYAGLIFATIWGMLFFDEFPDLWTILGALVIVGAGLYVWHRETFGKAARQK</sequence>
<keyword evidence="4" id="KW-1185">Reference proteome</keyword>
<feature type="transmembrane region" description="Helical" evidence="1">
    <location>
        <begin position="53"/>
        <end position="73"/>
    </location>
</feature>
<reference evidence="3 4" key="1">
    <citation type="submission" date="2016-11" db="EMBL/GenBank/DDBJ databases">
        <authorList>
            <person name="Varghese N."/>
            <person name="Submissions S."/>
        </authorList>
    </citation>
    <scope>NUCLEOTIDE SEQUENCE [LARGE SCALE GENOMIC DNA]</scope>
    <source>
        <strain evidence="3 4">DSM 29620</strain>
    </source>
</reference>
<feature type="transmembrane region" description="Helical" evidence="1">
    <location>
        <begin position="249"/>
        <end position="268"/>
    </location>
</feature>
<dbReference type="Pfam" id="PF00892">
    <property type="entry name" value="EamA"/>
    <property type="match status" value="2"/>
</dbReference>
<name>A0A1H0AQY2_9RHOB</name>